<dbReference type="InterPro" id="IPR036770">
    <property type="entry name" value="Ankyrin_rpt-contain_sf"/>
</dbReference>
<feature type="chain" id="PRO_5033039844" description="PPM-type phosphatase domain-containing protein" evidence="7">
    <location>
        <begin position="25"/>
        <end position="907"/>
    </location>
</feature>
<protein>
    <recommendedName>
        <fullName evidence="8">PPM-type phosphatase domain-containing protein</fullName>
    </recommendedName>
</protein>
<proteinExistence type="inferred from homology"/>
<dbReference type="GO" id="GO:0046872">
    <property type="term" value="F:metal ion binding"/>
    <property type="evidence" value="ECO:0007669"/>
    <property type="project" value="UniProtKB-KW"/>
</dbReference>
<dbReference type="InterPro" id="IPR001932">
    <property type="entry name" value="PPM-type_phosphatase-like_dom"/>
</dbReference>
<evidence type="ECO:0000313" key="9">
    <source>
        <dbReference type="EMBL" id="CAE7203465.1"/>
    </source>
</evidence>
<feature type="domain" description="PPM-type phosphatase" evidence="8">
    <location>
        <begin position="687"/>
        <end position="880"/>
    </location>
</feature>
<comment type="similarity">
    <text evidence="5">Belongs to the PP2C family.</text>
</comment>
<dbReference type="SUPFAM" id="SSF81606">
    <property type="entry name" value="PP2C-like"/>
    <property type="match status" value="1"/>
</dbReference>
<dbReference type="PROSITE" id="PS01032">
    <property type="entry name" value="PPM_1"/>
    <property type="match status" value="1"/>
</dbReference>
<dbReference type="InterPro" id="IPR029063">
    <property type="entry name" value="SAM-dependent_MTases_sf"/>
</dbReference>
<dbReference type="OrthoDB" id="539213at2759"/>
<dbReference type="GO" id="GO:0004721">
    <property type="term" value="F:phosphoprotein phosphatase activity"/>
    <property type="evidence" value="ECO:0007669"/>
    <property type="project" value="UniProtKB-KW"/>
</dbReference>
<feature type="region of interest" description="Disordered" evidence="6">
    <location>
        <begin position="678"/>
        <end position="717"/>
    </location>
</feature>
<evidence type="ECO:0000256" key="6">
    <source>
        <dbReference type="SAM" id="MobiDB-lite"/>
    </source>
</evidence>
<evidence type="ECO:0000259" key="8">
    <source>
        <dbReference type="SMART" id="SM00332"/>
    </source>
</evidence>
<evidence type="ECO:0000256" key="7">
    <source>
        <dbReference type="SAM" id="SignalP"/>
    </source>
</evidence>
<dbReference type="SMART" id="SM00332">
    <property type="entry name" value="PP2Cc"/>
    <property type="match status" value="1"/>
</dbReference>
<reference evidence="9" key="1">
    <citation type="submission" date="2021-02" db="EMBL/GenBank/DDBJ databases">
        <authorList>
            <person name="Dougan E. K."/>
            <person name="Rhodes N."/>
            <person name="Thang M."/>
            <person name="Chan C."/>
        </authorList>
    </citation>
    <scope>NUCLEOTIDE SEQUENCE</scope>
</reference>
<feature type="signal peptide" evidence="7">
    <location>
        <begin position="1"/>
        <end position="24"/>
    </location>
</feature>
<dbReference type="Proteomes" id="UP000604046">
    <property type="component" value="Unassembled WGS sequence"/>
</dbReference>
<evidence type="ECO:0000256" key="5">
    <source>
        <dbReference type="RuleBase" id="RU003465"/>
    </source>
</evidence>
<dbReference type="GO" id="GO:0016020">
    <property type="term" value="C:membrane"/>
    <property type="evidence" value="ECO:0007669"/>
    <property type="project" value="UniProtKB-SubCell"/>
</dbReference>
<feature type="compositionally biased region" description="Acidic residues" evidence="6">
    <location>
        <begin position="491"/>
        <end position="500"/>
    </location>
</feature>
<feature type="compositionally biased region" description="Polar residues" evidence="6">
    <location>
        <begin position="528"/>
        <end position="552"/>
    </location>
</feature>
<comment type="subcellular location">
    <subcellularLocation>
        <location evidence="1">Membrane</location>
        <topology evidence="1">Peripheral membrane protein</topology>
    </subcellularLocation>
</comment>
<gene>
    <name evidence="9" type="ORF">SNAT2548_LOCUS6232</name>
</gene>
<evidence type="ECO:0000313" key="10">
    <source>
        <dbReference type="Proteomes" id="UP000604046"/>
    </source>
</evidence>
<sequence length="907" mass="99632">MRRLAARQLFALTVNYGLLSFLCSEPAYMSGPLQGPCRSVLRATCGEIGETSPSDSGDSHEPNELLSALEAGEHERALELLQSPKAATWLRRRSRRRDCTPLMLAAGALGEIYEEVVERMLDFGSGVDGADVAAKSRSFRTAADYAAMHPGGSRLAARLRSLEDKELKETAHKRCPCCGVALMRRPRVASLADRYREGRHSNPLLRRFFQNWPEAWETLMRPEFHTFHKAHSLHKELSESLAVLEKLYEVCPGLLRAEGKDWHILDLCCGKSLTCALAASRYPELILSAVDQVAPDILPHYEWADMLNVQYLQQDVLAQNCTEVLGQRVAQVHRPAAVIGIHLCGRLSERAVEVFEAVEQARLMSVPGATVEKVVASDMKSTKQTVLVFSKAIHYALDCLPQGAPPPLLHQPMQCSEFTMSELPDGSKGQASLPSNLLTNTVEGLGAAAAVLGERARGPVATRIRAKAVSRLATASALRQLVHLQGRADCETEEVNESEELPAVWRSTSERSQARSVDMDAKRDRRSLSSQGTRRLSGPSRSNTIHMTQDQGPSAKESLAAMLSSAENTCKLSAKIQNRKFREVASNTTLGKIVGNDPVRAAKKFNLVVVPAWSMNKPWPPPPVKVKLGQMRLNIDDIRMAEEDDIVEEPTENEVKRKLTMTFEKHFSRRFSANWTAEDAERRADTKTISVSSNLSVNKKRSASKQKKKSKEDRRQARQHIEEMVDYTMKLLGVGAGRIFAVYDGHAGSEAVTFACGLQTWVFAGLVSNDGTAAAISRDHAAEKNAAEAEHLKKSGVGVQAGCVHGIMNEPEVFRVAIDDAVDFIMIGSDGIWDALKEQFALTHARKALRTTAKPEDAAVSILQNAGRVSKADNAAVVVIVFKFPEPLPKRPAVQRKSLTALQESAA</sequence>
<comment type="caution">
    <text evidence="9">The sequence shown here is derived from an EMBL/GenBank/DDBJ whole genome shotgun (WGS) entry which is preliminary data.</text>
</comment>
<dbReference type="AlphaFoldDB" id="A0A812JCY7"/>
<keyword evidence="3 5" id="KW-0378">Hydrolase</keyword>
<accession>A0A812JCY7</accession>
<evidence type="ECO:0000256" key="4">
    <source>
        <dbReference type="ARBA" id="ARBA00022912"/>
    </source>
</evidence>
<evidence type="ECO:0000256" key="3">
    <source>
        <dbReference type="ARBA" id="ARBA00022801"/>
    </source>
</evidence>
<keyword evidence="4 5" id="KW-0904">Protein phosphatase</keyword>
<feature type="compositionally biased region" description="Polar residues" evidence="6">
    <location>
        <begin position="687"/>
        <end position="697"/>
    </location>
</feature>
<dbReference type="Pfam" id="PF00481">
    <property type="entry name" value="PP2C"/>
    <property type="match status" value="1"/>
</dbReference>
<name>A0A812JCY7_9DINO</name>
<dbReference type="InterPro" id="IPR000222">
    <property type="entry name" value="PP2C_BS"/>
</dbReference>
<organism evidence="9 10">
    <name type="scientific">Symbiodinium natans</name>
    <dbReference type="NCBI Taxonomy" id="878477"/>
    <lineage>
        <taxon>Eukaryota</taxon>
        <taxon>Sar</taxon>
        <taxon>Alveolata</taxon>
        <taxon>Dinophyceae</taxon>
        <taxon>Suessiales</taxon>
        <taxon>Symbiodiniaceae</taxon>
        <taxon>Symbiodinium</taxon>
    </lineage>
</organism>
<evidence type="ECO:0000256" key="2">
    <source>
        <dbReference type="ARBA" id="ARBA00022723"/>
    </source>
</evidence>
<feature type="compositionally biased region" description="Basic and acidic residues" evidence="6">
    <location>
        <begin position="508"/>
        <end position="527"/>
    </location>
</feature>
<feature type="compositionally biased region" description="Basic residues" evidence="6">
    <location>
        <begin position="698"/>
        <end position="709"/>
    </location>
</feature>
<keyword evidence="2" id="KW-0479">Metal-binding</keyword>
<dbReference type="SUPFAM" id="SSF53335">
    <property type="entry name" value="S-adenosyl-L-methionine-dependent methyltransferases"/>
    <property type="match status" value="1"/>
</dbReference>
<dbReference type="EMBL" id="CAJNDS010000410">
    <property type="protein sequence ID" value="CAE7203465.1"/>
    <property type="molecule type" value="Genomic_DNA"/>
</dbReference>
<dbReference type="InterPro" id="IPR036457">
    <property type="entry name" value="PPM-type-like_dom_sf"/>
</dbReference>
<dbReference type="Gene3D" id="3.60.40.10">
    <property type="entry name" value="PPM-type phosphatase domain"/>
    <property type="match status" value="1"/>
</dbReference>
<evidence type="ECO:0000256" key="1">
    <source>
        <dbReference type="ARBA" id="ARBA00004170"/>
    </source>
</evidence>
<dbReference type="Gene3D" id="1.25.40.20">
    <property type="entry name" value="Ankyrin repeat-containing domain"/>
    <property type="match status" value="1"/>
</dbReference>
<keyword evidence="10" id="KW-1185">Reference proteome</keyword>
<keyword evidence="7" id="KW-0732">Signal</keyword>
<feature type="region of interest" description="Disordered" evidence="6">
    <location>
        <begin position="489"/>
        <end position="555"/>
    </location>
</feature>